<dbReference type="InterPro" id="IPR011990">
    <property type="entry name" value="TPR-like_helical_dom_sf"/>
</dbReference>
<gene>
    <name evidence="5" type="ORF">KOW79_006492</name>
</gene>
<evidence type="ECO:0000259" key="4">
    <source>
        <dbReference type="PROSITE" id="PS50002"/>
    </source>
</evidence>
<dbReference type="Proteomes" id="UP000824219">
    <property type="component" value="Linkage Group LG07"/>
</dbReference>
<feature type="domain" description="SH3" evidence="4">
    <location>
        <begin position="285"/>
        <end position="348"/>
    </location>
</feature>
<dbReference type="SUPFAM" id="SSF48452">
    <property type="entry name" value="TPR-like"/>
    <property type="match status" value="4"/>
</dbReference>
<protein>
    <recommendedName>
        <fullName evidence="4">SH3 domain-containing protein</fullName>
    </recommendedName>
</protein>
<evidence type="ECO:0000256" key="3">
    <source>
        <dbReference type="PROSITE-ProRule" id="PRU00339"/>
    </source>
</evidence>
<name>A0A9D3NZU2_9TELE</name>
<keyword evidence="6" id="KW-1185">Reference proteome</keyword>
<evidence type="ECO:0000256" key="2">
    <source>
        <dbReference type="PROSITE-ProRule" id="PRU00192"/>
    </source>
</evidence>
<evidence type="ECO:0000313" key="5">
    <source>
        <dbReference type="EMBL" id="KAG7330270.1"/>
    </source>
</evidence>
<dbReference type="InterPro" id="IPR019734">
    <property type="entry name" value="TPR_rpt"/>
</dbReference>
<sequence length="1317" mass="148516">MDQQSMASFKVNSGCQRSGQLRHELSVEQTSNDLDTFKTVDMENKLLRTTGSVKGTSIISEDKIPTVLPLQLAIAEGPDRLPADKNTQEVLCGKLRVLEADLCNITSLLSEFSAHLVSINSEERTIFITFKTFEEIWKFTTYHRMGFLRQCLGNLLLDQEFWLNALDQEDSGIEVSFNEEALNQMYKGFLMQEGSFFGTCTVNQMFDSSTSGSDLYLEKGDIALFEPPFLGSGWTVLSLADGSRGTKARPALEPVIPFHEWFLKSCPEWVLVGSGKTCSDLPFQIALGICEATEVYDGNGPDELSFEAGDRIIITGLLVTCFEWFMGKLERTGEMGLVKTSLVKATESLSEADEIFMKQEDRTIFNLEQETIKKETIAFLKKTCQGNLTTVYKLDSANSRSVEDGPSDSECVGMNRNISNILSEIKENLQNDQTQDSEKLRIDKPIRSTESPQDIPHFTVCSEQDGSSPDRYYSLLSFLSSRDHLPEFQLLYAAYPEFLLLHFQGHSDEEELVAYLGVAREMARKKRMSWAQSRICFLLGQLCAGRSKFSQARVYYEEALSIPRDYFTDRYLLSAIYSNLALIYLTQKNAEKYLALSERFAALLMAFCDYLSGTEDPEVLKFALKKAILSYNKAAEARVCFLLAKFYLKLGEGMSAVPFIERLQILADEMPGTCDRMRSHSFLLLAKLYSDCGLLYLAESSAQQACQQVSSSVTDCFCSISLLLEIARELYGVDIPAQVAPCLTRAAALESADMEPSLSHAYALCLSWLFHKHGMPKKAVHYMCDFLNHSSATTLSQSDASAVLIWLAWLYICDLQHHSALDVLDSVLSSLPEHCTTQLEGVIYNMRGITLRHAGDVKQAAENFHAAVDVCEEFEDRRNWAIALANFGFLSLQANAKRVAEEQLTQAIELFSELEDEDHELNFVVVLLALGKLYITQGFCEKGKVCYEWALLISILSDNSESQLQATHHLCQLYSEACPDEAQCIIYNEHQLNLLHQTGDRTLEAEILEKISLLYLSLGTEKANRCALDYTKRSIGIYIDMGTKRKEAHGWLQAGKIYHLLKQTELVDLYVQVAQDIALSTGDTLFILELLEVAGDVFFNSTQDREKAVCFYRDRALPIAVKTSSVRCQLRLCNKLAELLLQLGQHREALEFAQTALEISVSLADRLNERVAFHRLATLYHCLSQFELAEHYFLKALSLCPSPLQFDEEALYYVKVYQTLGDIIFHDLKDPFDAAGYYHLALAAAMDLGNKKSQLELCTRLATIYHNFLMDRELSLHFYQRARVFAADLNIRRINLSPDQSFCTKSQYRITASQETG</sequence>
<accession>A0A9D3NZU2</accession>
<dbReference type="PROSITE" id="PS50005">
    <property type="entry name" value="TPR"/>
    <property type="match status" value="1"/>
</dbReference>
<dbReference type="Gene3D" id="2.30.30.40">
    <property type="entry name" value="SH3 Domains"/>
    <property type="match status" value="1"/>
</dbReference>
<dbReference type="OrthoDB" id="9927874at2759"/>
<dbReference type="SMART" id="SM00028">
    <property type="entry name" value="TPR"/>
    <property type="match status" value="6"/>
</dbReference>
<dbReference type="InterPro" id="IPR036028">
    <property type="entry name" value="SH3-like_dom_sf"/>
</dbReference>
<dbReference type="PANTHER" id="PTHR22647">
    <property type="entry name" value="SH3 DOMAIN AND TETRATRICOPEPTIDE REPEATS CONTAINING PROTEIN"/>
    <property type="match status" value="1"/>
</dbReference>
<dbReference type="SUPFAM" id="SSF50044">
    <property type="entry name" value="SH3-domain"/>
    <property type="match status" value="1"/>
</dbReference>
<reference evidence="5 6" key="1">
    <citation type="submission" date="2021-06" db="EMBL/GenBank/DDBJ databases">
        <title>Chromosome-level genome assembly of the red-tail catfish (Hemibagrus wyckioides).</title>
        <authorList>
            <person name="Shao F."/>
        </authorList>
    </citation>
    <scope>NUCLEOTIDE SEQUENCE [LARGE SCALE GENOMIC DNA]</scope>
    <source>
        <strain evidence="5">EC202008001</strain>
        <tissue evidence="5">Blood</tissue>
    </source>
</reference>
<dbReference type="InterPro" id="IPR001452">
    <property type="entry name" value="SH3_domain"/>
</dbReference>
<dbReference type="Pfam" id="PF13424">
    <property type="entry name" value="TPR_12"/>
    <property type="match status" value="1"/>
</dbReference>
<proteinExistence type="predicted"/>
<dbReference type="PANTHER" id="PTHR22647:SF3">
    <property type="entry name" value="SH3 DOMAIN AND TETRATRICOPEPTIDE REPEAT-CONTAINING PROTEIN 1"/>
    <property type="match status" value="1"/>
</dbReference>
<evidence type="ECO:0000256" key="1">
    <source>
        <dbReference type="ARBA" id="ARBA00022443"/>
    </source>
</evidence>
<dbReference type="SMART" id="SM00326">
    <property type="entry name" value="SH3"/>
    <property type="match status" value="1"/>
</dbReference>
<keyword evidence="3" id="KW-0802">TPR repeat</keyword>
<keyword evidence="1 2" id="KW-0728">SH3 domain</keyword>
<comment type="caution">
    <text evidence="5">The sequence shown here is derived from an EMBL/GenBank/DDBJ whole genome shotgun (WGS) entry which is preliminary data.</text>
</comment>
<feature type="repeat" description="TPR" evidence="3">
    <location>
        <begin position="1170"/>
        <end position="1203"/>
    </location>
</feature>
<organism evidence="5 6">
    <name type="scientific">Hemibagrus wyckioides</name>
    <dbReference type="NCBI Taxonomy" id="337641"/>
    <lineage>
        <taxon>Eukaryota</taxon>
        <taxon>Metazoa</taxon>
        <taxon>Chordata</taxon>
        <taxon>Craniata</taxon>
        <taxon>Vertebrata</taxon>
        <taxon>Euteleostomi</taxon>
        <taxon>Actinopterygii</taxon>
        <taxon>Neopterygii</taxon>
        <taxon>Teleostei</taxon>
        <taxon>Ostariophysi</taxon>
        <taxon>Siluriformes</taxon>
        <taxon>Bagridae</taxon>
        <taxon>Hemibagrus</taxon>
    </lineage>
</organism>
<dbReference type="Gene3D" id="1.25.40.10">
    <property type="entry name" value="Tetratricopeptide repeat domain"/>
    <property type="match status" value="4"/>
</dbReference>
<dbReference type="InterPro" id="IPR042772">
    <property type="entry name" value="SH3TC1/SH3TC2"/>
</dbReference>
<dbReference type="PROSITE" id="PS50002">
    <property type="entry name" value="SH3"/>
    <property type="match status" value="1"/>
</dbReference>
<dbReference type="Pfam" id="PF00018">
    <property type="entry name" value="SH3_1"/>
    <property type="match status" value="1"/>
</dbReference>
<evidence type="ECO:0000313" key="6">
    <source>
        <dbReference type="Proteomes" id="UP000824219"/>
    </source>
</evidence>
<dbReference type="EMBL" id="JAHKSW010000007">
    <property type="protein sequence ID" value="KAG7330270.1"/>
    <property type="molecule type" value="Genomic_DNA"/>
</dbReference>